<dbReference type="InterPro" id="IPR012337">
    <property type="entry name" value="RNaseH-like_sf"/>
</dbReference>
<reference evidence="2 3" key="1">
    <citation type="submission" date="2024-02" db="EMBL/GenBank/DDBJ databases">
        <title>Chromosome-scale genome assembly of the rough periwinkle Littorina saxatilis.</title>
        <authorList>
            <person name="De Jode A."/>
            <person name="Faria R."/>
            <person name="Formenti G."/>
            <person name="Sims Y."/>
            <person name="Smith T.P."/>
            <person name="Tracey A."/>
            <person name="Wood J.M.D."/>
            <person name="Zagrodzka Z.B."/>
            <person name="Johannesson K."/>
            <person name="Butlin R.K."/>
            <person name="Leder E.H."/>
        </authorList>
    </citation>
    <scope>NUCLEOTIDE SEQUENCE [LARGE SCALE GENOMIC DNA]</scope>
    <source>
        <strain evidence="2">Snail1</strain>
        <tissue evidence="2">Muscle</tissue>
    </source>
</reference>
<dbReference type="GO" id="GO:0046983">
    <property type="term" value="F:protein dimerization activity"/>
    <property type="evidence" value="ECO:0007669"/>
    <property type="project" value="InterPro"/>
</dbReference>
<accession>A0AAN9B0D9</accession>
<gene>
    <name evidence="2" type="ORF">V1264_005823</name>
</gene>
<dbReference type="Pfam" id="PF05699">
    <property type="entry name" value="Dimer_Tnp_hAT"/>
    <property type="match status" value="1"/>
</dbReference>
<evidence type="ECO:0000259" key="1">
    <source>
        <dbReference type="Pfam" id="PF05699"/>
    </source>
</evidence>
<dbReference type="EMBL" id="JBAMIC010000014">
    <property type="protein sequence ID" value="KAK7096538.1"/>
    <property type="molecule type" value="Genomic_DNA"/>
</dbReference>
<dbReference type="SUPFAM" id="SSF53098">
    <property type="entry name" value="Ribonuclease H-like"/>
    <property type="match status" value="1"/>
</dbReference>
<organism evidence="2 3">
    <name type="scientific">Littorina saxatilis</name>
    <dbReference type="NCBI Taxonomy" id="31220"/>
    <lineage>
        <taxon>Eukaryota</taxon>
        <taxon>Metazoa</taxon>
        <taxon>Spiralia</taxon>
        <taxon>Lophotrochozoa</taxon>
        <taxon>Mollusca</taxon>
        <taxon>Gastropoda</taxon>
        <taxon>Caenogastropoda</taxon>
        <taxon>Littorinimorpha</taxon>
        <taxon>Littorinoidea</taxon>
        <taxon>Littorinidae</taxon>
        <taxon>Littorina</taxon>
    </lineage>
</organism>
<evidence type="ECO:0000313" key="3">
    <source>
        <dbReference type="Proteomes" id="UP001374579"/>
    </source>
</evidence>
<dbReference type="PANTHER" id="PTHR37162:SF1">
    <property type="entry name" value="BED-TYPE DOMAIN-CONTAINING PROTEIN"/>
    <property type="match status" value="1"/>
</dbReference>
<sequence>MCKYIAKQNLSLASADSMNKMCRDMFPDSKIAANMKCGRNKATAIVKEMSTMAMADLAERMKRLPWSIATDGSNEKDKKLFPLVVTMEGEDGLVTPQLLAIPNCDKNATGENIFDVVHKELAVQDVSWQNCVAFGSDNAPVMTGLHKGVIAFVRKKQTNIHLAGCCLHLVHIGAKKGAGCLAAVEDILIDIFYYFQRSVNRQTELKDLQDLYDVEQRKLIKHVCTRWLSIKRCLERLMDNWGPLLHFFRKEAKSLESGSKAADSKSSGSQTSKKVQKVYDFLRSPTNKLHCQFLKYTLKVYDKVLVGLQREDPKIHVLRANLVQLLQDLFDRFVVPSESGKDVKQVQFKLRNKQKTDTDLLIGSAAKEMIQDAQKHNLRQERITDFYKSVRLYFTTVCTYLLNNLPLDDKVLINAVVADPRQRKEATSSQLEFFLERFSMLKGEAEQDVILEQFAKYQRSPLEDEEDDRLDVTWTKLGKEFPELARVMKGILTVPHSSAPCERVFSMVTKTCTDQRSSLHQSTTEALLIVKTKPNKELDDKALKQLKSAYYLGLK</sequence>
<dbReference type="InterPro" id="IPR008906">
    <property type="entry name" value="HATC_C_dom"/>
</dbReference>
<dbReference type="Proteomes" id="UP001374579">
    <property type="component" value="Unassembled WGS sequence"/>
</dbReference>
<dbReference type="PANTHER" id="PTHR37162">
    <property type="entry name" value="HAT FAMILY DIMERISATION DOMAINCONTAINING PROTEIN-RELATED"/>
    <property type="match status" value="1"/>
</dbReference>
<proteinExistence type="predicted"/>
<evidence type="ECO:0000313" key="2">
    <source>
        <dbReference type="EMBL" id="KAK7096538.1"/>
    </source>
</evidence>
<protein>
    <recommendedName>
        <fullName evidence="1">HAT C-terminal dimerisation domain-containing protein</fullName>
    </recommendedName>
</protein>
<keyword evidence="3" id="KW-1185">Reference proteome</keyword>
<name>A0AAN9B0D9_9CAEN</name>
<dbReference type="AlphaFoldDB" id="A0AAN9B0D9"/>
<feature type="domain" description="HAT C-terminal dimerisation" evidence="1">
    <location>
        <begin position="474"/>
        <end position="531"/>
    </location>
</feature>
<comment type="caution">
    <text evidence="2">The sequence shown here is derived from an EMBL/GenBank/DDBJ whole genome shotgun (WGS) entry which is preliminary data.</text>
</comment>